<feature type="transmembrane region" description="Helical" evidence="4">
    <location>
        <begin position="290"/>
        <end position="307"/>
    </location>
</feature>
<sequence>MLDLLLSVAEPFIRDAECQASRETDLESGTQVLQNNSDFGMDEFNKQIQEAEIQVDKLSGILINLKTLLKDANEESKSATNTLEINAIKKRMEKYIDDVVKNVSNVREKLQSLRFEEQLHIDEFFLSPEHTPQADAWMSEGNCFVLTKKLKELLMEFEALRQTIQDEYCEVVERQVNTVTGARPDELSTDHVIEIGSSKQIFPTTFEQRGRGKVISSMEEEIQDRLDAIKEFEKRFLELSQLYLKTSVLVEGHAKILEKIENQVTDAVDRIRRIDENQKVQKLEKISRSYLIYYMLFMGVLVIFNALQNN</sequence>
<dbReference type="PROSITE" id="PS50192">
    <property type="entry name" value="T_SNARE"/>
    <property type="match status" value="1"/>
</dbReference>
<evidence type="ECO:0000256" key="3">
    <source>
        <dbReference type="SAM" id="Coils"/>
    </source>
</evidence>
<evidence type="ECO:0000256" key="2">
    <source>
        <dbReference type="ARBA" id="ARBA00022927"/>
    </source>
</evidence>
<evidence type="ECO:0000259" key="5">
    <source>
        <dbReference type="PROSITE" id="PS50192"/>
    </source>
</evidence>
<evidence type="ECO:0000256" key="4">
    <source>
        <dbReference type="SAM" id="Phobius"/>
    </source>
</evidence>
<dbReference type="Gene3D" id="1.20.5.110">
    <property type="match status" value="1"/>
</dbReference>
<keyword evidence="4" id="KW-0472">Membrane</keyword>
<keyword evidence="4" id="KW-0812">Transmembrane</keyword>
<dbReference type="InterPro" id="IPR006011">
    <property type="entry name" value="Syntaxin_N"/>
</dbReference>
<feature type="coiled-coil region" evidence="3">
    <location>
        <begin position="41"/>
        <end position="82"/>
    </location>
</feature>
<protein>
    <recommendedName>
        <fullName evidence="5">t-SNARE coiled-coil homology domain-containing protein</fullName>
    </recommendedName>
</protein>
<keyword evidence="7" id="KW-1185">Reference proteome</keyword>
<reference evidence="6 7" key="1">
    <citation type="submission" date="2024-03" db="EMBL/GenBank/DDBJ databases">
        <authorList>
            <person name="Gkanogiannis A."/>
            <person name="Becerra Lopez-Lavalle L."/>
        </authorList>
    </citation>
    <scope>NUCLEOTIDE SEQUENCE [LARGE SCALE GENOMIC DNA]</scope>
</reference>
<dbReference type="InterPro" id="IPR045242">
    <property type="entry name" value="Syntaxin"/>
</dbReference>
<accession>A0ABP0Y6H9</accession>
<evidence type="ECO:0000256" key="1">
    <source>
        <dbReference type="ARBA" id="ARBA00009063"/>
    </source>
</evidence>
<dbReference type="EMBL" id="OZ021736">
    <property type="protein sequence ID" value="CAK9315582.1"/>
    <property type="molecule type" value="Genomic_DNA"/>
</dbReference>
<dbReference type="Pfam" id="PF00804">
    <property type="entry name" value="Syntaxin"/>
    <property type="match status" value="1"/>
</dbReference>
<comment type="similarity">
    <text evidence="1">Belongs to the syntaxin family.</text>
</comment>
<dbReference type="InterPro" id="IPR000727">
    <property type="entry name" value="T_SNARE_dom"/>
</dbReference>
<keyword evidence="3" id="KW-0175">Coiled coil</keyword>
<organism evidence="6 7">
    <name type="scientific">Citrullus colocynthis</name>
    <name type="common">colocynth</name>
    <dbReference type="NCBI Taxonomy" id="252529"/>
    <lineage>
        <taxon>Eukaryota</taxon>
        <taxon>Viridiplantae</taxon>
        <taxon>Streptophyta</taxon>
        <taxon>Embryophyta</taxon>
        <taxon>Tracheophyta</taxon>
        <taxon>Spermatophyta</taxon>
        <taxon>Magnoliopsida</taxon>
        <taxon>eudicotyledons</taxon>
        <taxon>Gunneridae</taxon>
        <taxon>Pentapetalae</taxon>
        <taxon>rosids</taxon>
        <taxon>fabids</taxon>
        <taxon>Cucurbitales</taxon>
        <taxon>Cucurbitaceae</taxon>
        <taxon>Benincaseae</taxon>
        <taxon>Citrullus</taxon>
    </lineage>
</organism>
<keyword evidence="2" id="KW-0813">Transport</keyword>
<feature type="domain" description="T-SNARE coiled-coil homology" evidence="5">
    <location>
        <begin position="219"/>
        <end position="281"/>
    </location>
</feature>
<feature type="coiled-coil region" evidence="3">
    <location>
        <begin position="215"/>
        <end position="277"/>
    </location>
</feature>
<dbReference type="PANTHER" id="PTHR19957">
    <property type="entry name" value="SYNTAXIN"/>
    <property type="match status" value="1"/>
</dbReference>
<keyword evidence="4" id="KW-1133">Transmembrane helix</keyword>
<gene>
    <name evidence="6" type="ORF">CITCOLO1_LOCUS7381</name>
</gene>
<dbReference type="SUPFAM" id="SSF47661">
    <property type="entry name" value="t-snare proteins"/>
    <property type="match status" value="1"/>
</dbReference>
<evidence type="ECO:0000313" key="7">
    <source>
        <dbReference type="Proteomes" id="UP001642487"/>
    </source>
</evidence>
<keyword evidence="2" id="KW-0653">Protein transport</keyword>
<dbReference type="Proteomes" id="UP001642487">
    <property type="component" value="Chromosome 2"/>
</dbReference>
<dbReference type="PANTHER" id="PTHR19957:SF277">
    <property type="entry name" value="T-SNARE COILED-COIL HOMOLOGY DOMAIN-CONTAINING PROTEIN"/>
    <property type="match status" value="1"/>
</dbReference>
<evidence type="ECO:0000313" key="6">
    <source>
        <dbReference type="EMBL" id="CAK9315582.1"/>
    </source>
</evidence>
<dbReference type="Gene3D" id="1.20.58.70">
    <property type="match status" value="1"/>
</dbReference>
<proteinExistence type="inferred from homology"/>
<name>A0ABP0Y6H9_9ROSI</name>
<dbReference type="InterPro" id="IPR010989">
    <property type="entry name" value="SNARE"/>
</dbReference>